<protein>
    <submittedName>
        <fullName evidence="2">Unannotated protein</fullName>
    </submittedName>
</protein>
<dbReference type="SUPFAM" id="SSF53850">
    <property type="entry name" value="Periplasmic binding protein-like II"/>
    <property type="match status" value="1"/>
</dbReference>
<accession>A0A6J7P8Y3</accession>
<name>A0A6J7P8Y3_9ZZZZ</name>
<reference evidence="2" key="1">
    <citation type="submission" date="2020-05" db="EMBL/GenBank/DDBJ databases">
        <authorList>
            <person name="Chiriac C."/>
            <person name="Salcher M."/>
            <person name="Ghai R."/>
            <person name="Kavagutti S V."/>
        </authorList>
    </citation>
    <scope>NUCLEOTIDE SEQUENCE</scope>
</reference>
<evidence type="ECO:0000313" key="2">
    <source>
        <dbReference type="EMBL" id="CAB4999769.1"/>
    </source>
</evidence>
<dbReference type="EMBL" id="CAFBPB010000030">
    <property type="protein sequence ID" value="CAB4999769.1"/>
    <property type="molecule type" value="Genomic_DNA"/>
</dbReference>
<dbReference type="EMBL" id="CAFBNG010000002">
    <property type="protein sequence ID" value="CAB4930224.1"/>
    <property type="molecule type" value="Genomic_DNA"/>
</dbReference>
<proteinExistence type="predicted"/>
<dbReference type="Pfam" id="PF01547">
    <property type="entry name" value="SBP_bac_1"/>
    <property type="match status" value="1"/>
</dbReference>
<sequence length="450" mass="47189">MRSMLSRGSSRKLVAVTASVVLAVTGLSTIAASAATKAPKVDYTVCPRYTGELTYMSSTYVERPDGLVVADYIKAFMAACPSVKVKVIGIPNNELNAKLTAMGVARNLPDVFETGPVWASYGSSNKLIENMTTMLGADYVAGIAKTNVDQATINGKLAFAPWFSIPTAILYRTDIFKAAGLKPPTTWDSFLDICKKLTKDTDGDGKIDQYGWAMVGTDNGSGQGRFNTIARNMGAVDLGKGSSGAWVVGQNTDGWKAALKLYKDAVASGCVPPGQFSTGYPEASIQVAKGQAAMMITGPHSIGVVLANNPAAKGKLAGAPIPSATGVKATTVINQLGFAISMQSKHKVAAAAFIKFALSKKWSLAFNEATYRLPANLEAQADPQVDSEMSAGFVKAGQGTLYIDPTAPFYGSIAALSSKAYQEAIKGDKTIDAIAAEYGAKAQQIVKDNA</sequence>
<dbReference type="AlphaFoldDB" id="A0A6J7P8Y3"/>
<evidence type="ECO:0000313" key="1">
    <source>
        <dbReference type="EMBL" id="CAB4930224.1"/>
    </source>
</evidence>
<dbReference type="PANTHER" id="PTHR43649">
    <property type="entry name" value="ARABINOSE-BINDING PROTEIN-RELATED"/>
    <property type="match status" value="1"/>
</dbReference>
<gene>
    <name evidence="1" type="ORF">UFOPK3774_00022</name>
    <name evidence="2" type="ORF">UFOPK4049_00360</name>
</gene>
<organism evidence="2">
    <name type="scientific">freshwater metagenome</name>
    <dbReference type="NCBI Taxonomy" id="449393"/>
    <lineage>
        <taxon>unclassified sequences</taxon>
        <taxon>metagenomes</taxon>
        <taxon>ecological metagenomes</taxon>
    </lineage>
</organism>
<dbReference type="InterPro" id="IPR006059">
    <property type="entry name" value="SBP"/>
</dbReference>
<dbReference type="InterPro" id="IPR050490">
    <property type="entry name" value="Bact_solute-bd_prot1"/>
</dbReference>
<dbReference type="PANTHER" id="PTHR43649:SF12">
    <property type="entry name" value="DIACETYLCHITOBIOSE BINDING PROTEIN DASA"/>
    <property type="match status" value="1"/>
</dbReference>
<dbReference type="Gene3D" id="3.40.190.10">
    <property type="entry name" value="Periplasmic binding protein-like II"/>
    <property type="match status" value="1"/>
</dbReference>
<dbReference type="CDD" id="cd13585">
    <property type="entry name" value="PBP2_TMBP_like"/>
    <property type="match status" value="1"/>
</dbReference>